<dbReference type="PANTHER" id="PTHR21716">
    <property type="entry name" value="TRANSMEMBRANE PROTEIN"/>
    <property type="match status" value="1"/>
</dbReference>
<evidence type="ECO:0000256" key="1">
    <source>
        <dbReference type="ARBA" id="ARBA00004651"/>
    </source>
</evidence>
<evidence type="ECO:0000256" key="2">
    <source>
        <dbReference type="ARBA" id="ARBA00009773"/>
    </source>
</evidence>
<sequence>MEIKLPGYFKYVVILLGLILLIWLLQTFKAILMPLAFALLFALLLLPMTRDMEKWRVPRALAIICSLVVVIVVLGLVIWFISMQLASLTSELDTIGNNFDKLLIKVQDFLHDKFGIRRSNKSEFIQNTFGSLREVSTTFLGSTISMTTGALAAFTVVPIFVFCFLYYRDHLQQFLFKFVAKDRRAYVMHTVDNIQSVVQSYISGLMIVIVIVSMLNSAGLLLLGVKYAIFFGVFASILTIIPYIGIMIGATLPALFTLATTGHLIDAVLVVLVFMFVQFLEGNFITPYVVGSKVSINPFAAIIALLLGGEIWGAAGMILSIPLIATLKVIFDAYEPLQPFGFLLADIDEVKTQKSGQFKQLFDKLREKARRKRREEELEEKLEEKQEQEQ</sequence>
<keyword evidence="6 8" id="KW-1133">Transmembrane helix</keyword>
<evidence type="ECO:0000256" key="7">
    <source>
        <dbReference type="ARBA" id="ARBA00023136"/>
    </source>
</evidence>
<proteinExistence type="inferred from homology"/>
<evidence type="ECO:0000256" key="8">
    <source>
        <dbReference type="SAM" id="Phobius"/>
    </source>
</evidence>
<dbReference type="PANTHER" id="PTHR21716:SF53">
    <property type="entry name" value="PERMEASE PERM-RELATED"/>
    <property type="match status" value="1"/>
</dbReference>
<evidence type="ECO:0000256" key="6">
    <source>
        <dbReference type="ARBA" id="ARBA00022989"/>
    </source>
</evidence>
<evidence type="ECO:0000256" key="5">
    <source>
        <dbReference type="ARBA" id="ARBA00022692"/>
    </source>
</evidence>
<keyword evidence="3" id="KW-0813">Transport</keyword>
<protein>
    <submittedName>
        <fullName evidence="9">AI-2E family transporter</fullName>
    </submittedName>
</protein>
<evidence type="ECO:0000313" key="10">
    <source>
        <dbReference type="Proteomes" id="UP001597374"/>
    </source>
</evidence>
<feature type="transmembrane region" description="Helical" evidence="8">
    <location>
        <begin position="31"/>
        <end position="48"/>
    </location>
</feature>
<feature type="transmembrane region" description="Helical" evidence="8">
    <location>
        <begin position="60"/>
        <end position="81"/>
    </location>
</feature>
<comment type="caution">
    <text evidence="9">The sequence shown here is derived from an EMBL/GenBank/DDBJ whole genome shotgun (WGS) entry which is preliminary data.</text>
</comment>
<keyword evidence="5 8" id="KW-0812">Transmembrane</keyword>
<feature type="transmembrane region" description="Helical" evidence="8">
    <location>
        <begin position="7"/>
        <end position="25"/>
    </location>
</feature>
<dbReference type="InterPro" id="IPR002549">
    <property type="entry name" value="AI-2E-like"/>
</dbReference>
<dbReference type="EMBL" id="JBHUIM010000001">
    <property type="protein sequence ID" value="MFD2245047.1"/>
    <property type="molecule type" value="Genomic_DNA"/>
</dbReference>
<feature type="transmembrane region" description="Helical" evidence="8">
    <location>
        <begin position="255"/>
        <end position="279"/>
    </location>
</feature>
<keyword evidence="7 8" id="KW-0472">Membrane</keyword>
<organism evidence="9 10">
    <name type="scientific">Pontibacter ruber</name>
    <dbReference type="NCBI Taxonomy" id="1343895"/>
    <lineage>
        <taxon>Bacteria</taxon>
        <taxon>Pseudomonadati</taxon>
        <taxon>Bacteroidota</taxon>
        <taxon>Cytophagia</taxon>
        <taxon>Cytophagales</taxon>
        <taxon>Hymenobacteraceae</taxon>
        <taxon>Pontibacter</taxon>
    </lineage>
</organism>
<keyword evidence="10" id="KW-1185">Reference proteome</keyword>
<feature type="transmembrane region" description="Helical" evidence="8">
    <location>
        <begin position="299"/>
        <end position="325"/>
    </location>
</feature>
<keyword evidence="4" id="KW-1003">Cell membrane</keyword>
<dbReference type="Pfam" id="PF01594">
    <property type="entry name" value="AI-2E_transport"/>
    <property type="match status" value="1"/>
</dbReference>
<dbReference type="Proteomes" id="UP001597374">
    <property type="component" value="Unassembled WGS sequence"/>
</dbReference>
<name>A0ABW5CTX5_9BACT</name>
<gene>
    <name evidence="9" type="ORF">ACFSKP_02205</name>
</gene>
<evidence type="ECO:0000256" key="3">
    <source>
        <dbReference type="ARBA" id="ARBA00022448"/>
    </source>
</evidence>
<reference evidence="10" key="1">
    <citation type="journal article" date="2019" name="Int. J. Syst. Evol. Microbiol.">
        <title>The Global Catalogue of Microorganisms (GCM) 10K type strain sequencing project: providing services to taxonomists for standard genome sequencing and annotation.</title>
        <authorList>
            <consortium name="The Broad Institute Genomics Platform"/>
            <consortium name="The Broad Institute Genome Sequencing Center for Infectious Disease"/>
            <person name="Wu L."/>
            <person name="Ma J."/>
        </authorList>
    </citation>
    <scope>NUCLEOTIDE SEQUENCE [LARGE SCALE GENOMIC DNA]</scope>
    <source>
        <strain evidence="10">CGMCC 4.1782</strain>
    </source>
</reference>
<feature type="transmembrane region" description="Helical" evidence="8">
    <location>
        <begin position="201"/>
        <end position="223"/>
    </location>
</feature>
<evidence type="ECO:0000313" key="9">
    <source>
        <dbReference type="EMBL" id="MFD2245047.1"/>
    </source>
</evidence>
<comment type="subcellular location">
    <subcellularLocation>
        <location evidence="1">Cell membrane</location>
        <topology evidence="1">Multi-pass membrane protein</topology>
    </subcellularLocation>
</comment>
<feature type="transmembrane region" description="Helical" evidence="8">
    <location>
        <begin position="144"/>
        <end position="167"/>
    </location>
</feature>
<evidence type="ECO:0000256" key="4">
    <source>
        <dbReference type="ARBA" id="ARBA00022475"/>
    </source>
</evidence>
<accession>A0ABW5CTX5</accession>
<feature type="transmembrane region" description="Helical" evidence="8">
    <location>
        <begin position="229"/>
        <end position="248"/>
    </location>
</feature>
<comment type="similarity">
    <text evidence="2">Belongs to the autoinducer-2 exporter (AI-2E) (TC 2.A.86) family.</text>
</comment>
<dbReference type="RefSeq" id="WP_250429583.1">
    <property type="nucleotide sequence ID" value="NZ_JALPRR010000002.1"/>
</dbReference>